<dbReference type="Proteomes" id="UP000006804">
    <property type="component" value="Chromosome"/>
</dbReference>
<evidence type="ECO:0000256" key="4">
    <source>
        <dbReference type="ARBA" id="ARBA00012086"/>
    </source>
</evidence>
<evidence type="ECO:0000256" key="10">
    <source>
        <dbReference type="ARBA" id="ARBA00023270"/>
    </source>
</evidence>
<comment type="caution">
    <text evidence="12">Was originally thought to be a dihydrodipicolinate synthase (DHDPS), catalyzing the condensation of (S)-aspartate-beta-semialdehyde [(S)-ASA] and pyruvate to dihydrodipicolinate (DHDP). However, it was shown in E.coli that the product of the enzymatic reaction is not dihydrodipicolinate but in fact (4S)-4-hydroxy-2,3,4,5-tetrahydro-(2S)-dipicolinic acid (HTPA), and that the consecutive dehydration reaction leading to DHDP is not spontaneous but catalyzed by DapB.</text>
</comment>
<dbReference type="UniPathway" id="UPA00034">
    <property type="reaction ID" value="UER00017"/>
</dbReference>
<evidence type="ECO:0000256" key="13">
    <source>
        <dbReference type="PIRNR" id="PIRNR001365"/>
    </source>
</evidence>
<dbReference type="HAMAP" id="MF_00418">
    <property type="entry name" value="DapA"/>
    <property type="match status" value="1"/>
</dbReference>
<dbReference type="GO" id="GO:0019877">
    <property type="term" value="P:diaminopimelate biosynthetic process"/>
    <property type="evidence" value="ECO:0007669"/>
    <property type="project" value="UniProtKB-UniRule"/>
</dbReference>
<dbReference type="PATRIC" id="fig|688269.3.peg.90"/>
<dbReference type="InterPro" id="IPR020625">
    <property type="entry name" value="Schiff_base-form_aldolases_AS"/>
</dbReference>
<dbReference type="NCBIfam" id="TIGR00674">
    <property type="entry name" value="dapA"/>
    <property type="match status" value="1"/>
</dbReference>
<dbReference type="eggNOG" id="COG0329">
    <property type="taxonomic scope" value="Bacteria"/>
</dbReference>
<evidence type="ECO:0000256" key="1">
    <source>
        <dbReference type="ARBA" id="ARBA00003294"/>
    </source>
</evidence>
<evidence type="ECO:0000313" key="17">
    <source>
        <dbReference type="Proteomes" id="UP000006804"/>
    </source>
</evidence>
<feature type="active site" description="Proton donor/acceptor" evidence="12 14">
    <location>
        <position position="132"/>
    </location>
</feature>
<dbReference type="EC" id="4.3.3.7" evidence="4 12"/>
<proteinExistence type="inferred from homology"/>
<protein>
    <recommendedName>
        <fullName evidence="4 12">4-hydroxy-tetrahydrodipicolinate synthase</fullName>
        <shortName evidence="12">HTPA synthase</shortName>
        <ecNumber evidence="4 12">4.3.3.7</ecNumber>
    </recommendedName>
</protein>
<keyword evidence="7 12" id="KW-0220">Diaminopimelate biosynthesis</keyword>
<keyword evidence="8 12" id="KW-0457">Lysine biosynthesis</keyword>
<evidence type="ECO:0000256" key="11">
    <source>
        <dbReference type="ARBA" id="ARBA00047836"/>
    </source>
</evidence>
<comment type="pathway">
    <text evidence="2 12">Amino-acid biosynthesis; L-lysine biosynthesis via DAP pathway; (S)-tetrahydrodipicolinate from L-aspartate: step 3/4.</text>
</comment>
<dbReference type="InterPro" id="IPR005263">
    <property type="entry name" value="DapA"/>
</dbReference>
<dbReference type="KEGG" id="tta:Theth_0089"/>
<keyword evidence="17" id="KW-1185">Reference proteome</keyword>
<evidence type="ECO:0000256" key="15">
    <source>
        <dbReference type="PIRSR" id="PIRSR001365-2"/>
    </source>
</evidence>
<dbReference type="PROSITE" id="PS00666">
    <property type="entry name" value="DHDPS_2"/>
    <property type="match status" value="1"/>
</dbReference>
<evidence type="ECO:0000256" key="12">
    <source>
        <dbReference type="HAMAP-Rule" id="MF_00418"/>
    </source>
</evidence>
<dbReference type="InterPro" id="IPR013785">
    <property type="entry name" value="Aldolase_TIM"/>
</dbReference>
<comment type="subcellular location">
    <subcellularLocation>
        <location evidence="12">Cytoplasm</location>
    </subcellularLocation>
</comment>
<dbReference type="GO" id="GO:0008840">
    <property type="term" value="F:4-hydroxy-tetrahydrodipicolinate synthase activity"/>
    <property type="evidence" value="ECO:0007669"/>
    <property type="project" value="UniProtKB-UniRule"/>
</dbReference>
<feature type="binding site" evidence="12 15">
    <location>
        <position position="44"/>
    </location>
    <ligand>
        <name>pyruvate</name>
        <dbReference type="ChEBI" id="CHEBI:15361"/>
    </ligand>
</feature>
<evidence type="ECO:0000256" key="6">
    <source>
        <dbReference type="ARBA" id="ARBA00022605"/>
    </source>
</evidence>
<reference evidence="16 17" key="1">
    <citation type="submission" date="2010-11" db="EMBL/GenBank/DDBJ databases">
        <title>The complete genome of Thermotoga thermarum DSM 5069.</title>
        <authorList>
            <consortium name="US DOE Joint Genome Institute (JGI-PGF)"/>
            <person name="Lucas S."/>
            <person name="Copeland A."/>
            <person name="Lapidus A."/>
            <person name="Bruce D."/>
            <person name="Goodwin L."/>
            <person name="Pitluck S."/>
            <person name="Kyrpides N."/>
            <person name="Mavromatis K."/>
            <person name="Ivanova N."/>
            <person name="Zeytun A."/>
            <person name="Brettin T."/>
            <person name="Detter J.C."/>
            <person name="Tapia R."/>
            <person name="Han C."/>
            <person name="Land M."/>
            <person name="Hauser L."/>
            <person name="Markowitz V."/>
            <person name="Cheng J.-F."/>
            <person name="Hugenholtz P."/>
            <person name="Woyke T."/>
            <person name="Wu D."/>
            <person name="Spring S."/>
            <person name="Schroeder M."/>
            <person name="Brambilla E."/>
            <person name="Klenk H.-P."/>
            <person name="Eisen J.A."/>
        </authorList>
    </citation>
    <scope>NUCLEOTIDE SEQUENCE [LARGE SCALE GENOMIC DNA]</scope>
    <source>
        <strain evidence="16 17">DSM 5069</strain>
    </source>
</reference>
<name>F7YWR8_9THEM</name>
<evidence type="ECO:0000256" key="7">
    <source>
        <dbReference type="ARBA" id="ARBA00022915"/>
    </source>
</evidence>
<dbReference type="GO" id="GO:0009089">
    <property type="term" value="P:lysine biosynthetic process via diaminopimelate"/>
    <property type="evidence" value="ECO:0007669"/>
    <property type="project" value="UniProtKB-UniRule"/>
</dbReference>
<dbReference type="CDD" id="cd00950">
    <property type="entry name" value="DHDPS"/>
    <property type="match status" value="1"/>
</dbReference>
<dbReference type="SUPFAM" id="SSF51569">
    <property type="entry name" value="Aldolase"/>
    <property type="match status" value="1"/>
</dbReference>
<dbReference type="Gene3D" id="3.20.20.70">
    <property type="entry name" value="Aldolase class I"/>
    <property type="match status" value="1"/>
</dbReference>
<dbReference type="InterPro" id="IPR020624">
    <property type="entry name" value="Schiff_base-form_aldolases_CS"/>
</dbReference>
<evidence type="ECO:0000313" key="16">
    <source>
        <dbReference type="EMBL" id="AEH50195.1"/>
    </source>
</evidence>
<comment type="similarity">
    <text evidence="3 12 13">Belongs to the DapA family.</text>
</comment>
<dbReference type="STRING" id="688269.Theth_0089"/>
<dbReference type="PANTHER" id="PTHR12128:SF66">
    <property type="entry name" value="4-HYDROXY-2-OXOGLUTARATE ALDOLASE, MITOCHONDRIAL"/>
    <property type="match status" value="1"/>
</dbReference>
<dbReference type="SMART" id="SM01130">
    <property type="entry name" value="DHDPS"/>
    <property type="match status" value="1"/>
</dbReference>
<comment type="subunit">
    <text evidence="12">Homotetramer; dimer of dimers.</text>
</comment>
<dbReference type="PIRSF" id="PIRSF001365">
    <property type="entry name" value="DHDPS"/>
    <property type="match status" value="1"/>
</dbReference>
<organism evidence="16 17">
    <name type="scientific">Pseudothermotoga thermarum DSM 5069</name>
    <dbReference type="NCBI Taxonomy" id="688269"/>
    <lineage>
        <taxon>Bacteria</taxon>
        <taxon>Thermotogati</taxon>
        <taxon>Thermotogota</taxon>
        <taxon>Thermotogae</taxon>
        <taxon>Thermotogales</taxon>
        <taxon>Thermotogaceae</taxon>
        <taxon>Pseudothermotoga</taxon>
    </lineage>
</organism>
<evidence type="ECO:0000256" key="8">
    <source>
        <dbReference type="ARBA" id="ARBA00023154"/>
    </source>
</evidence>
<comment type="catalytic activity">
    <reaction evidence="11 12">
        <text>L-aspartate 4-semialdehyde + pyruvate = (2S,4S)-4-hydroxy-2,3,4,5-tetrahydrodipicolinate + H2O + H(+)</text>
        <dbReference type="Rhea" id="RHEA:34171"/>
        <dbReference type="ChEBI" id="CHEBI:15361"/>
        <dbReference type="ChEBI" id="CHEBI:15377"/>
        <dbReference type="ChEBI" id="CHEBI:15378"/>
        <dbReference type="ChEBI" id="CHEBI:67139"/>
        <dbReference type="ChEBI" id="CHEBI:537519"/>
        <dbReference type="EC" id="4.3.3.7"/>
    </reaction>
</comment>
<keyword evidence="9 12" id="KW-0456">Lyase</keyword>
<evidence type="ECO:0000256" key="2">
    <source>
        <dbReference type="ARBA" id="ARBA00005120"/>
    </source>
</evidence>
<gene>
    <name evidence="12" type="primary">dapA</name>
    <name evidence="16" type="ORF">Theth_0089</name>
</gene>
<dbReference type="AlphaFoldDB" id="F7YWR8"/>
<dbReference type="PRINTS" id="PR00146">
    <property type="entry name" value="DHPICSNTHASE"/>
</dbReference>
<dbReference type="PANTHER" id="PTHR12128">
    <property type="entry name" value="DIHYDRODIPICOLINATE SYNTHASE"/>
    <property type="match status" value="1"/>
</dbReference>
<feature type="site" description="Part of a proton relay during catalysis" evidence="12">
    <location>
        <position position="106"/>
    </location>
</feature>
<evidence type="ECO:0000256" key="3">
    <source>
        <dbReference type="ARBA" id="ARBA00007592"/>
    </source>
</evidence>
<dbReference type="Pfam" id="PF00701">
    <property type="entry name" value="DHDPS"/>
    <property type="match status" value="1"/>
</dbReference>
<dbReference type="InterPro" id="IPR002220">
    <property type="entry name" value="DapA-like"/>
</dbReference>
<keyword evidence="6 12" id="KW-0028">Amino-acid biosynthesis</keyword>
<dbReference type="EMBL" id="CP002351">
    <property type="protein sequence ID" value="AEH50195.1"/>
    <property type="molecule type" value="Genomic_DNA"/>
</dbReference>
<dbReference type="RefSeq" id="WP_013931419.1">
    <property type="nucleotide sequence ID" value="NC_015707.1"/>
</dbReference>
<evidence type="ECO:0000256" key="9">
    <source>
        <dbReference type="ARBA" id="ARBA00023239"/>
    </source>
</evidence>
<comment type="function">
    <text evidence="1 12">Catalyzes the condensation of (S)-aspartate-beta-semialdehyde [(S)-ASA] and pyruvate to 4-hydroxy-tetrahydrodipicolinate (HTPA).</text>
</comment>
<dbReference type="PROSITE" id="PS00665">
    <property type="entry name" value="DHDPS_1"/>
    <property type="match status" value="1"/>
</dbReference>
<dbReference type="HOGENOM" id="CLU_049343_7_1_0"/>
<feature type="binding site" evidence="12 15">
    <location>
        <position position="206"/>
    </location>
    <ligand>
        <name>pyruvate</name>
        <dbReference type="ChEBI" id="CHEBI:15361"/>
    </ligand>
</feature>
<sequence length="297" mass="32967">MFEGVCTAIVTPFKNGEVDYQAYEALVKWQLESGVKAIVVAGTTGEGSTLTEEERSQLTRLTKQLCEGKAKVIVGTGSNDTRKALHLSLLAQKDGADGVLVVTPYYNRPTQEGLYQHYKFLAERLSIPIIIYNVPTRTGVNILPETVVRLARDFPNIVGIKEANPDVNQADEIIKLSRRNGLNLMVWSGNDDRTLHMMAAGAHGVISVVSNVLPRETVEMVEAALKGDLKRAQRLHYQLLDVVKLLFIETNPIPVKAMLYVMGKIENELRLPLVPASEATMEKIRKCVEKMRSEVLV</sequence>
<evidence type="ECO:0000256" key="5">
    <source>
        <dbReference type="ARBA" id="ARBA00022490"/>
    </source>
</evidence>
<keyword evidence="5 12" id="KW-0963">Cytoplasm</keyword>
<dbReference type="GO" id="GO:0005829">
    <property type="term" value="C:cytosol"/>
    <property type="evidence" value="ECO:0007669"/>
    <property type="project" value="TreeGrafter"/>
</dbReference>
<accession>F7YWR8</accession>
<feature type="site" description="Part of a proton relay during catalysis" evidence="12">
    <location>
        <position position="43"/>
    </location>
</feature>
<keyword evidence="10 12" id="KW-0704">Schiff base</keyword>
<evidence type="ECO:0000256" key="14">
    <source>
        <dbReference type="PIRSR" id="PIRSR001365-1"/>
    </source>
</evidence>
<feature type="active site" description="Schiff-base intermediate with substrate" evidence="12 14">
    <location>
        <position position="161"/>
    </location>
</feature>
<dbReference type="OrthoDB" id="9782828at2"/>